<dbReference type="Pfam" id="PF24492">
    <property type="entry name" value="HEAT_ECM29"/>
    <property type="match status" value="1"/>
</dbReference>
<dbReference type="GO" id="GO:0000502">
    <property type="term" value="C:proteasome complex"/>
    <property type="evidence" value="ECO:0007669"/>
    <property type="project" value="UniProtKB-KW"/>
</dbReference>
<dbReference type="PANTHER" id="PTHR23346:SF19">
    <property type="entry name" value="PROTEASOME ADAPTER AND SCAFFOLD PROTEIN ECM29"/>
    <property type="match status" value="1"/>
</dbReference>
<dbReference type="GO" id="GO:0005737">
    <property type="term" value="C:cytoplasm"/>
    <property type="evidence" value="ECO:0007669"/>
    <property type="project" value="UniProtKB-SubCell"/>
</dbReference>
<evidence type="ECO:0008006" key="9">
    <source>
        <dbReference type="Google" id="ProtNLM"/>
    </source>
</evidence>
<dbReference type="GO" id="GO:0060090">
    <property type="term" value="F:molecular adaptor activity"/>
    <property type="evidence" value="ECO:0007669"/>
    <property type="project" value="InterPro"/>
</dbReference>
<keyword evidence="2" id="KW-0963">Cytoplasm</keyword>
<dbReference type="GO" id="GO:0043248">
    <property type="term" value="P:proteasome assembly"/>
    <property type="evidence" value="ECO:0007669"/>
    <property type="project" value="InterPro"/>
</dbReference>
<dbReference type="SUPFAM" id="SSF48371">
    <property type="entry name" value="ARM repeat"/>
    <property type="match status" value="2"/>
</dbReference>
<dbReference type="EMBL" id="JAKWBI020000046">
    <property type="protein sequence ID" value="KAJ2904738.1"/>
    <property type="molecule type" value="Genomic_DNA"/>
</dbReference>
<reference evidence="7" key="1">
    <citation type="submission" date="2022-07" db="EMBL/GenBank/DDBJ databases">
        <title>Draft genome sequence of Zalerion maritima ATCC 34329, a (micro)plastics degrading marine fungus.</title>
        <authorList>
            <person name="Paco A."/>
            <person name="Goncalves M.F.M."/>
            <person name="Rocha-Santos T.A.P."/>
            <person name="Alves A."/>
        </authorList>
    </citation>
    <scope>NUCLEOTIDE SEQUENCE</scope>
    <source>
        <strain evidence="7">ATCC 34329</strain>
    </source>
</reference>
<evidence type="ECO:0000256" key="1">
    <source>
        <dbReference type="ARBA" id="ARBA00004496"/>
    </source>
</evidence>
<organism evidence="7 8">
    <name type="scientific">Zalerion maritima</name>
    <dbReference type="NCBI Taxonomy" id="339359"/>
    <lineage>
        <taxon>Eukaryota</taxon>
        <taxon>Fungi</taxon>
        <taxon>Dikarya</taxon>
        <taxon>Ascomycota</taxon>
        <taxon>Pezizomycotina</taxon>
        <taxon>Sordariomycetes</taxon>
        <taxon>Lulworthiomycetidae</taxon>
        <taxon>Lulworthiales</taxon>
        <taxon>Lulworthiaceae</taxon>
        <taxon>Zalerion</taxon>
    </lineage>
</organism>
<feature type="domain" description="Proteasome adapter and scaffold protein ECM29 HEAT-repeat" evidence="6">
    <location>
        <begin position="1304"/>
        <end position="1463"/>
    </location>
</feature>
<proteinExistence type="predicted"/>
<dbReference type="GO" id="GO:0005634">
    <property type="term" value="C:nucleus"/>
    <property type="evidence" value="ECO:0007669"/>
    <property type="project" value="TreeGrafter"/>
</dbReference>
<protein>
    <recommendedName>
        <fullName evidence="9">Proteasome component ECM29</fullName>
    </recommendedName>
</protein>
<gene>
    <name evidence="7" type="ORF">MKZ38_007356</name>
</gene>
<evidence type="ECO:0000259" key="5">
    <source>
        <dbReference type="Pfam" id="PF13001"/>
    </source>
</evidence>
<evidence type="ECO:0000313" key="7">
    <source>
        <dbReference type="EMBL" id="KAJ2904738.1"/>
    </source>
</evidence>
<dbReference type="Pfam" id="PF13001">
    <property type="entry name" value="ECM29_N"/>
    <property type="match status" value="1"/>
</dbReference>
<name>A0AAD5WVZ8_9PEZI</name>
<comment type="subcellular location">
    <subcellularLocation>
        <location evidence="1">Cytoplasm</location>
    </subcellularLocation>
</comment>
<dbReference type="PANTHER" id="PTHR23346">
    <property type="entry name" value="TRANSLATIONAL ACTIVATOR GCN1-RELATED"/>
    <property type="match status" value="1"/>
</dbReference>
<evidence type="ECO:0000313" key="8">
    <source>
        <dbReference type="Proteomes" id="UP001201980"/>
    </source>
</evidence>
<dbReference type="Pfam" id="PF23731">
    <property type="entry name" value="ARM_ECM29_C"/>
    <property type="match status" value="1"/>
</dbReference>
<dbReference type="Gene3D" id="1.25.10.10">
    <property type="entry name" value="Leucine-rich Repeat Variant"/>
    <property type="match status" value="2"/>
</dbReference>
<dbReference type="GO" id="GO:0036503">
    <property type="term" value="P:ERAD pathway"/>
    <property type="evidence" value="ECO:0007669"/>
    <property type="project" value="TreeGrafter"/>
</dbReference>
<dbReference type="Proteomes" id="UP001201980">
    <property type="component" value="Unassembled WGS sequence"/>
</dbReference>
<keyword evidence="3" id="KW-0677">Repeat</keyword>
<evidence type="ECO:0000259" key="6">
    <source>
        <dbReference type="Pfam" id="PF24492"/>
    </source>
</evidence>
<dbReference type="InterPro" id="IPR011989">
    <property type="entry name" value="ARM-like"/>
</dbReference>
<comment type="caution">
    <text evidence="7">The sequence shown here is derived from an EMBL/GenBank/DDBJ whole genome shotgun (WGS) entry which is preliminary data.</text>
</comment>
<evidence type="ECO:0000256" key="3">
    <source>
        <dbReference type="ARBA" id="ARBA00022737"/>
    </source>
</evidence>
<feature type="domain" description="Proteasome component Ecm29 N-terminal" evidence="5">
    <location>
        <begin position="16"/>
        <end position="540"/>
    </location>
</feature>
<keyword evidence="8" id="KW-1185">Reference proteome</keyword>
<evidence type="ECO:0000256" key="4">
    <source>
        <dbReference type="ARBA" id="ARBA00022942"/>
    </source>
</evidence>
<accession>A0AAD5WVZ8</accession>
<dbReference type="InterPro" id="IPR016024">
    <property type="entry name" value="ARM-type_fold"/>
</dbReference>
<evidence type="ECO:0000256" key="2">
    <source>
        <dbReference type="ARBA" id="ARBA00022490"/>
    </source>
</evidence>
<dbReference type="InterPro" id="IPR024372">
    <property type="entry name" value="Ecm29_N"/>
</dbReference>
<keyword evidence="4" id="KW-0647">Proteasome</keyword>
<dbReference type="InterPro" id="IPR055443">
    <property type="entry name" value="HEAT_ECM29"/>
</dbReference>
<sequence length="1851" mass="204423">MATPEAPSEERELQLIEKLEFRIILHSNDENKLQDTLDRYLKALLLKAESPHESVRTKTVAVAQRVNGYIKPTGIVLPVKALLEQFKTTASPRLKTLDLMFIQHSLPRLSPVDRRELAPELIRGMSKERYPSIGSSLFNAVLRVLPDIKIPPRGSPEDDTFREAIGLEGPEDAKFLASWFSKLMILKPSGETPSEGVSKDDYDFLTRNRGAEAWNIDSPIGLALPPTRVLVINFLTSGAFKDDEKFIPAIWAAGSQDSRVASAAEAMLKRSGLSMEDPELVGRLFEMHVVANRPVRTRIMEALSKSAISSTNRFSDAILAAVHKNMNELVAFSQPNPHDATQDNAKPGALAKREHVKLASATLSYMSWAAKVGTTEEGYQLGMPLLSSVYEYLESLGWPVPHVSSRDDDSLRGQVYEVLGSLARTAKLTMDEKIIWAQRLFKSLAEDPTPEVVVSIEGALSSMGPQFAITRPAFSSSEDVQMGGTESPDAIRRTLRHYMNVDETEEQSRAVRNTRYAVTKFVNDCLPADDIEARWINILALAGRQSERGDVVEEGRRGLDLWNHSQRAGGTVPLPRWNLLADFMLVPTEASDFRHGLAQSSLDHHFLDTKYHGQRKNAIPAALVYCKNILLASALPDFKVERHWEAELDRRVKNSLEDREQLRNYIRDLSDSPALRDSLRKLLLAGLEGTLTLQGKAQEECISTFVEIASISPTILEGEIALSLLPLVRSNSELLRNTAARAVGIVAPQPTVSIHNLEQHFLEPLLKLAGAEGAVGSEQNSVEGALRAIGYVLANRKYYVPGPLQTKTISTLDTLSSKWNIERLQPSMKNIALDMLADLWTASIPIGLSKQEPDSSGAADMIKKLLPEIKKKNERAIKALGRLCIALDDELCSEPEETAMSAMEALLGLTDIKEVGVHLAIGEALAVAAARWDSTSVALGLDVRVDAPLAPEVPSRVAFLLNKLLEVAKSTKPSILKAYGIWLFSLIQHCSKLKEIQGKFRECQGVFMRLLSARDELVQETASRGLSLVFEKGDEELRKTLVSDLTAVFTGDAKDRMKVSEESEVFGAGDLETEDGKSITSYKDVVNLASEAGDPSLVYKLMNMSLHAATWSTRSAFGRFGLGNILSEAPLPPTLYAKLYRYKYDPVSAVRKSMTDIWNAAVKDSTETIIQNFDLIMRELLDSMFAREWRTREASCSAIEDLVSGRPFKEYQQYYDEIWTRAIKVLDDKKSTVRTSALKLCMGLSKSLVTQLETNPESNAAKGMMESAIPFLLSNKALGSNVEEVFAVSASTLIKIAKHGSKGINPFVPTIITELLGVMSTSESEVINHSRNKYGGDMADKIDKMRTAYSTKSPLWEAIENSLRNADKSVIADLMPKLEDVIKTSLGLPTKLGCSHLIVALVTRHAADFRPYVAGLLKLMRKQIFDKNDEVARAYARASAYLFKIAKPKSREIFVNHLVETYFQSESESPRRKVADMLESLSNVASDQFKTMEALVLPLVFVGKHDIDETVRRTLSGVWENNVGSNRTVARILEETVVLIDRGLETTQWALRHGGALATASVIEALSSSLTGADQIPTKSAEEVWPVLEKSLSLKTFEGKEKVFDAFVLFVANCTEFWSSDSKKALLLQKIAIREAKRNNVDYKIYAVLALSRFAAARKDLDMLDEICQISTPSLEDLKDEGAASGGTGQKQIQLAKACVESISGGYNRVALKNEPSEVLGKILDTLLPYLENENLDTVRPAWYQSVGSLMAETMKSTSTKVDASGSLLVLYSQSLVLDVSNGRMLTMDVRIQRARAFAELVKVAMEGPLKGGVSDSEKREMEGIGNNLLGGERAMDVRTILRTAIAQLEV</sequence>